<feature type="binding site" evidence="8">
    <location>
        <position position="377"/>
    </location>
    <ligand>
        <name>substrate</name>
    </ligand>
</feature>
<name>A0A5J4WL09_9EUKA</name>
<evidence type="ECO:0000256" key="3">
    <source>
        <dbReference type="ARBA" id="ARBA00001954"/>
    </source>
</evidence>
<evidence type="ECO:0000256" key="7">
    <source>
        <dbReference type="ARBA" id="ARBA00022801"/>
    </source>
</evidence>
<dbReference type="InterPro" id="IPR036388">
    <property type="entry name" value="WH-like_DNA-bd_sf"/>
</dbReference>
<comment type="cofactor">
    <cofactor evidence="8">
        <name>Co(2+)</name>
        <dbReference type="ChEBI" id="CHEBI:48828"/>
    </cofactor>
    <cofactor evidence="8">
        <name>Zn(2+)</name>
        <dbReference type="ChEBI" id="CHEBI:29105"/>
    </cofactor>
    <cofactor evidence="8">
        <name>Mn(2+)</name>
        <dbReference type="ChEBI" id="CHEBI:29035"/>
    </cofactor>
    <cofactor evidence="8">
        <name>Fe(2+)</name>
        <dbReference type="ChEBI" id="CHEBI:29033"/>
    </cofactor>
    <text evidence="8">Binds 2 divalent metal cations per subunit. Has a high-affinity and a low affinity metal-binding site. The true nature of the physiological cofactor is under debate. The enzyme is active with cobalt, zinc, manganese or divalent iron ions. Most likely, methionine aminopeptidases function as mononuclear Fe(2+)-metalloproteases under physiological conditions, and the catalytically relevant metal-binding site has been assigned to the histidine-containing high-affinity site.</text>
</comment>
<keyword evidence="7 8" id="KW-0378">Hydrolase</keyword>
<dbReference type="HAMAP" id="MF_03175">
    <property type="entry name" value="MetAP_2_euk"/>
    <property type="match status" value="1"/>
</dbReference>
<evidence type="ECO:0000313" key="13">
    <source>
        <dbReference type="Proteomes" id="UP000324800"/>
    </source>
</evidence>
<dbReference type="GO" id="GO:0046872">
    <property type="term" value="F:metal ion binding"/>
    <property type="evidence" value="ECO:0007669"/>
    <property type="project" value="UniProtKB-UniRule"/>
</dbReference>
<dbReference type="EMBL" id="SNRW01001718">
    <property type="protein sequence ID" value="KAA6395306.1"/>
    <property type="molecule type" value="Genomic_DNA"/>
</dbReference>
<dbReference type="InterPro" id="IPR002468">
    <property type="entry name" value="Pept_M24A_MAP2"/>
</dbReference>
<dbReference type="SUPFAM" id="SSF46785">
    <property type="entry name" value="Winged helix' DNA-binding domain"/>
    <property type="match status" value="1"/>
</dbReference>
<dbReference type="Gene3D" id="1.10.10.10">
    <property type="entry name" value="Winged helix-like DNA-binding domain superfamily/Winged helix DNA-binding domain"/>
    <property type="match status" value="1"/>
</dbReference>
<evidence type="ECO:0000259" key="11">
    <source>
        <dbReference type="Pfam" id="PF00557"/>
    </source>
</evidence>
<dbReference type="PANTHER" id="PTHR45777">
    <property type="entry name" value="METHIONINE AMINOPEPTIDASE 2"/>
    <property type="match status" value="1"/>
</dbReference>
<keyword evidence="4 8" id="KW-0031">Aminopeptidase</keyword>
<dbReference type="OrthoDB" id="7848262at2759"/>
<comment type="caution">
    <text evidence="12">The sequence shown here is derived from an EMBL/GenBank/DDBJ whole genome shotgun (WGS) entry which is preliminary data.</text>
</comment>
<dbReference type="NCBIfam" id="TIGR00501">
    <property type="entry name" value="met_pdase_II"/>
    <property type="match status" value="1"/>
</dbReference>
<feature type="binding site" evidence="8">
    <location>
        <position position="269"/>
    </location>
    <ligand>
        <name>substrate</name>
    </ligand>
</feature>
<feature type="binding site" evidence="8">
    <location>
        <position position="289"/>
    </location>
    <ligand>
        <name>a divalent metal cation</name>
        <dbReference type="ChEBI" id="CHEBI:60240"/>
        <label>1</label>
    </ligand>
</feature>
<dbReference type="Proteomes" id="UP000324800">
    <property type="component" value="Unassembled WGS sequence"/>
</dbReference>
<evidence type="ECO:0000313" key="12">
    <source>
        <dbReference type="EMBL" id="KAA6395306.1"/>
    </source>
</evidence>
<evidence type="ECO:0000256" key="5">
    <source>
        <dbReference type="ARBA" id="ARBA00022670"/>
    </source>
</evidence>
<feature type="compositionally biased region" description="Basic and acidic residues" evidence="10">
    <location>
        <begin position="81"/>
        <end position="119"/>
    </location>
</feature>
<feature type="region of interest" description="Disordered" evidence="10">
    <location>
        <begin position="1"/>
        <end position="140"/>
    </location>
</feature>
<gene>
    <name evidence="12" type="ORF">EZS28_009169</name>
</gene>
<feature type="compositionally biased region" description="Acidic residues" evidence="10">
    <location>
        <begin position="71"/>
        <end position="80"/>
    </location>
</feature>
<evidence type="ECO:0000256" key="4">
    <source>
        <dbReference type="ARBA" id="ARBA00022438"/>
    </source>
</evidence>
<evidence type="ECO:0000256" key="10">
    <source>
        <dbReference type="SAM" id="MobiDB-lite"/>
    </source>
</evidence>
<dbReference type="PRINTS" id="PR00599">
    <property type="entry name" value="MAPEPTIDASE"/>
</dbReference>
<keyword evidence="6 8" id="KW-0479">Metal-binding</keyword>
<evidence type="ECO:0000256" key="6">
    <source>
        <dbReference type="ARBA" id="ARBA00022723"/>
    </source>
</evidence>
<feature type="compositionally biased region" description="Basic and acidic residues" evidence="10">
    <location>
        <begin position="9"/>
        <end position="27"/>
    </location>
</feature>
<dbReference type="PROSITE" id="PS01202">
    <property type="entry name" value="MAP_2"/>
    <property type="match status" value="1"/>
</dbReference>
<dbReference type="InterPro" id="IPR036005">
    <property type="entry name" value="Creatinase/aminopeptidase-like"/>
</dbReference>
<evidence type="ECO:0000256" key="9">
    <source>
        <dbReference type="RuleBase" id="RU003653"/>
    </source>
</evidence>
<proteinExistence type="inferred from homology"/>
<evidence type="ECO:0000256" key="2">
    <source>
        <dbReference type="ARBA" id="ARBA00001936"/>
    </source>
</evidence>
<feature type="compositionally biased region" description="Basic and acidic residues" evidence="10">
    <location>
        <begin position="59"/>
        <end position="70"/>
    </location>
</feature>
<protein>
    <recommendedName>
        <fullName evidence="8">Methionine aminopeptidase 2</fullName>
        <shortName evidence="8">MAP 2</shortName>
        <shortName evidence="8">MetAP 2</shortName>
        <ecNumber evidence="8">3.4.11.18</ecNumber>
    </recommendedName>
    <alternativeName>
        <fullName evidence="8">Peptidase M</fullName>
    </alternativeName>
</protein>
<feature type="binding site" evidence="8">
    <location>
        <position position="501"/>
    </location>
    <ligand>
        <name>a divalent metal cation</name>
        <dbReference type="ChEBI" id="CHEBI:60240"/>
        <label>2</label>
        <note>catalytic</note>
    </ligand>
</feature>
<dbReference type="GO" id="GO:0006508">
    <property type="term" value="P:proteolysis"/>
    <property type="evidence" value="ECO:0007669"/>
    <property type="project" value="UniProtKB-KW"/>
</dbReference>
<dbReference type="InterPro" id="IPR000994">
    <property type="entry name" value="Pept_M24"/>
</dbReference>
<comment type="catalytic activity">
    <reaction evidence="1 8 9">
        <text>Release of N-terminal amino acids, preferentially methionine, from peptides and arylamides.</text>
        <dbReference type="EC" id="3.4.11.18"/>
    </reaction>
</comment>
<feature type="binding site" evidence="8">
    <location>
        <position position="300"/>
    </location>
    <ligand>
        <name>a divalent metal cation</name>
        <dbReference type="ChEBI" id="CHEBI:60240"/>
        <label>2</label>
        <note>catalytic</note>
    </ligand>
</feature>
<feature type="binding site" evidence="8">
    <location>
        <position position="501"/>
    </location>
    <ligand>
        <name>a divalent metal cation</name>
        <dbReference type="ChEBI" id="CHEBI:60240"/>
        <label>1</label>
    </ligand>
</feature>
<feature type="binding site" evidence="8">
    <location>
        <position position="369"/>
    </location>
    <ligand>
        <name>a divalent metal cation</name>
        <dbReference type="ChEBI" id="CHEBI:60240"/>
        <label>2</label>
        <note>catalytic</note>
    </ligand>
</feature>
<dbReference type="InterPro" id="IPR001714">
    <property type="entry name" value="Pept_M24_MAP"/>
</dbReference>
<feature type="domain" description="Peptidase M24" evidence="11">
    <location>
        <begin position="204"/>
        <end position="405"/>
    </location>
</feature>
<dbReference type="CDD" id="cd01088">
    <property type="entry name" value="MetAP2"/>
    <property type="match status" value="1"/>
</dbReference>
<dbReference type="GO" id="GO:0004239">
    <property type="term" value="F:initiator methionyl aminopeptidase activity"/>
    <property type="evidence" value="ECO:0007669"/>
    <property type="project" value="UniProtKB-UniRule"/>
</dbReference>
<dbReference type="Gene3D" id="3.90.230.10">
    <property type="entry name" value="Creatinase/methionine aminopeptidase superfamily"/>
    <property type="match status" value="1"/>
</dbReference>
<keyword evidence="5 8" id="KW-0645">Protease</keyword>
<feature type="binding site" evidence="8">
    <location>
        <position position="300"/>
    </location>
    <ligand>
        <name>a divalent metal cation</name>
        <dbReference type="ChEBI" id="CHEBI:60240"/>
        <label>1</label>
    </ligand>
</feature>
<dbReference type="GO" id="GO:0070006">
    <property type="term" value="F:metalloaminopeptidase activity"/>
    <property type="evidence" value="ECO:0007669"/>
    <property type="project" value="UniProtKB-UniRule"/>
</dbReference>
<dbReference type="AlphaFoldDB" id="A0A5J4WL09"/>
<comment type="function">
    <text evidence="8 9">Cotranslationally removes the N-terminal methionine from nascent proteins. The N-terminal methionine is often cleaved when the second residue in the primary sequence is small and uncharged (Met-Ala-, Cys, Gly, Pro, Ser, Thr, or Val).</text>
</comment>
<accession>A0A5J4WL09</accession>
<dbReference type="SUPFAM" id="SSF55920">
    <property type="entry name" value="Creatinase/aminopeptidase"/>
    <property type="match status" value="1"/>
</dbReference>
<comment type="subcellular location">
    <subcellularLocation>
        <location evidence="8">Cytoplasm</location>
    </subcellularLocation>
</comment>
<dbReference type="EC" id="3.4.11.18" evidence="8"/>
<dbReference type="InterPro" id="IPR018349">
    <property type="entry name" value="Pept_M24A_MAP2_BS"/>
</dbReference>
<keyword evidence="8" id="KW-0963">Cytoplasm</keyword>
<dbReference type="InterPro" id="IPR050247">
    <property type="entry name" value="Met_Aminopeptidase_Type2"/>
</dbReference>
<feature type="compositionally biased region" description="Basic residues" evidence="10">
    <location>
        <begin position="46"/>
        <end position="58"/>
    </location>
</feature>
<comment type="similarity">
    <text evidence="8">Belongs to the peptidase M24A family. Methionine aminopeptidase eukaryotic type 2 subfamily.</text>
</comment>
<sequence>MAEPETNSEEIKPSETEEKPSEIETKPAEPASVVDEAPKAQLTAAQKKRQKKKNKKLRDKAEGEQDKHGDEDDGDDVDDKCEEKETKDDQKSEKKDEKPIEKEKEKDVEQKKQGNEPKKGNPNPSVEIKRKDGVTLPNLEYGAQPGQKFYQTMPPTITISQQFPKHKYPFGKIEAYKDDNTTHRFTDLRRKAEESMSESIYNDFRQAAEAHRQLRAYARQSLKPGVKLYDWVADLEKRGRNILGENANTHTKVGHAFPTGLSLNNCAAHYTPNPGDDRVLEKGDVVKVDIGLHVNGHIIDSAFSMCFDDQFQPLIESSREGTYTGLREAGVDARIAEIGASIEETISSYECEIGKKTFKIKPVSNLTGHQVGDYLVHFGKSVPLIHNGTDPSLRMEEGDFFAIETFGTTGKGRVIDQPDCSHYMMAPGAMGKINTLRNQSAKQLLNFINGHFKTLAWCKRWLHEWGETKYALALKQLVDSELVHPYPPLSDHAGSYVSQHEHTVAIKPTGKEIFSFGEDG</sequence>
<feature type="binding site" evidence="8">
    <location>
        <position position="404"/>
    </location>
    <ligand>
        <name>a divalent metal cation</name>
        <dbReference type="ChEBI" id="CHEBI:60240"/>
        <label>2</label>
        <note>catalytic</note>
    </ligand>
</feature>
<evidence type="ECO:0000256" key="8">
    <source>
        <dbReference type="HAMAP-Rule" id="MF_03175"/>
    </source>
</evidence>
<reference evidence="12 13" key="1">
    <citation type="submission" date="2019-03" db="EMBL/GenBank/DDBJ databases">
        <title>Single cell metagenomics reveals metabolic interactions within the superorganism composed of flagellate Streblomastix strix and complex community of Bacteroidetes bacteria on its surface.</title>
        <authorList>
            <person name="Treitli S.C."/>
            <person name="Kolisko M."/>
            <person name="Husnik F."/>
            <person name="Keeling P."/>
            <person name="Hampl V."/>
        </authorList>
    </citation>
    <scope>NUCLEOTIDE SEQUENCE [LARGE SCALE GENOMIC DNA]</scope>
    <source>
        <strain evidence="12">ST1C</strain>
    </source>
</reference>
<organism evidence="12 13">
    <name type="scientific">Streblomastix strix</name>
    <dbReference type="NCBI Taxonomy" id="222440"/>
    <lineage>
        <taxon>Eukaryota</taxon>
        <taxon>Metamonada</taxon>
        <taxon>Preaxostyla</taxon>
        <taxon>Oxymonadida</taxon>
        <taxon>Streblomastigidae</taxon>
        <taxon>Streblomastix</taxon>
    </lineage>
</organism>
<comment type="cofactor">
    <cofactor evidence="2">
        <name>Mn(2+)</name>
        <dbReference type="ChEBI" id="CHEBI:29035"/>
    </cofactor>
</comment>
<dbReference type="Pfam" id="PF00557">
    <property type="entry name" value="Peptidase_M24"/>
    <property type="match status" value="1"/>
</dbReference>
<evidence type="ECO:0000256" key="1">
    <source>
        <dbReference type="ARBA" id="ARBA00000294"/>
    </source>
</evidence>
<dbReference type="PANTHER" id="PTHR45777:SF2">
    <property type="entry name" value="METHIONINE AMINOPEPTIDASE 2"/>
    <property type="match status" value="1"/>
</dbReference>
<dbReference type="GO" id="GO:0005737">
    <property type="term" value="C:cytoplasm"/>
    <property type="evidence" value="ECO:0007669"/>
    <property type="project" value="UniProtKB-SubCell"/>
</dbReference>
<comment type="cofactor">
    <cofactor evidence="3">
        <name>Fe(2+)</name>
        <dbReference type="ChEBI" id="CHEBI:29033"/>
    </cofactor>
</comment>
<dbReference type="InterPro" id="IPR036390">
    <property type="entry name" value="WH_DNA-bd_sf"/>
</dbReference>